<proteinExistence type="predicted"/>
<dbReference type="OrthoDB" id="2142040at2759"/>
<keyword evidence="2" id="KW-1185">Reference proteome</keyword>
<organism evidence="1 2">
    <name type="scientific">Eumeta variegata</name>
    <name type="common">Bagworm moth</name>
    <name type="synonym">Eumeta japonica</name>
    <dbReference type="NCBI Taxonomy" id="151549"/>
    <lineage>
        <taxon>Eukaryota</taxon>
        <taxon>Metazoa</taxon>
        <taxon>Ecdysozoa</taxon>
        <taxon>Arthropoda</taxon>
        <taxon>Hexapoda</taxon>
        <taxon>Insecta</taxon>
        <taxon>Pterygota</taxon>
        <taxon>Neoptera</taxon>
        <taxon>Endopterygota</taxon>
        <taxon>Lepidoptera</taxon>
        <taxon>Glossata</taxon>
        <taxon>Ditrysia</taxon>
        <taxon>Tineoidea</taxon>
        <taxon>Psychidae</taxon>
        <taxon>Oiketicinae</taxon>
        <taxon>Eumeta</taxon>
    </lineage>
</organism>
<accession>A0A4C1VPP7</accession>
<evidence type="ECO:0000313" key="2">
    <source>
        <dbReference type="Proteomes" id="UP000299102"/>
    </source>
</evidence>
<gene>
    <name evidence="1" type="ORF">EVAR_32675_1</name>
</gene>
<dbReference type="Proteomes" id="UP000299102">
    <property type="component" value="Unassembled WGS sequence"/>
</dbReference>
<dbReference type="STRING" id="151549.A0A4C1VPP7"/>
<dbReference type="AlphaFoldDB" id="A0A4C1VPP7"/>
<name>A0A4C1VPP7_EUMVA</name>
<comment type="caution">
    <text evidence="1">The sequence shown here is derived from an EMBL/GenBank/DDBJ whole genome shotgun (WGS) entry which is preliminary data.</text>
</comment>
<evidence type="ECO:0000313" key="1">
    <source>
        <dbReference type="EMBL" id="GBP40633.1"/>
    </source>
</evidence>
<protein>
    <submittedName>
        <fullName evidence="1">Uncharacterized protein</fullName>
    </submittedName>
</protein>
<sequence>MLHLTSEEEKEERLTVRATYKQHHRYERPVFTVAHATSVDEEVSVWHALPSRVCMCSPATKVLITILCGKHGKSVTRPVAHDSSEDARVYGAGDDHLLFDGSHAPLPLKTIIYLLWDFPDLYHVEFYGAHIPFWKIDAELVAVEGKEIETHYVLARERIRRWNSTSKCYLLVENLPTPLQVGSLASASVWSSCGCRARLLAAVTSGGRAVHWAAVPAPNENATDLCRFNYTAKEKEDKEHYLSSNISTEMSQQKMHDYVTYRRKRTSYGSFLLKDRLSGTIRCQVTGRWLLLHSLESVRPYPPGSRSSKLNDIVSLL</sequence>
<reference evidence="1 2" key="1">
    <citation type="journal article" date="2019" name="Commun. Biol.">
        <title>The bagworm genome reveals a unique fibroin gene that provides high tensile strength.</title>
        <authorList>
            <person name="Kono N."/>
            <person name="Nakamura H."/>
            <person name="Ohtoshi R."/>
            <person name="Tomita M."/>
            <person name="Numata K."/>
            <person name="Arakawa K."/>
        </authorList>
    </citation>
    <scope>NUCLEOTIDE SEQUENCE [LARGE SCALE GENOMIC DNA]</scope>
</reference>
<dbReference type="EMBL" id="BGZK01000385">
    <property type="protein sequence ID" value="GBP40633.1"/>
    <property type="molecule type" value="Genomic_DNA"/>
</dbReference>